<reference evidence="2 3" key="1">
    <citation type="submission" date="2024-09" db="EMBL/GenBank/DDBJ databases">
        <title>Chromosome-scale assembly of Riccia fluitans.</title>
        <authorList>
            <person name="Paukszto L."/>
            <person name="Sawicki J."/>
            <person name="Karawczyk K."/>
            <person name="Piernik-Szablinska J."/>
            <person name="Szczecinska M."/>
            <person name="Mazdziarz M."/>
        </authorList>
    </citation>
    <scope>NUCLEOTIDE SEQUENCE [LARGE SCALE GENOMIC DNA]</scope>
    <source>
        <strain evidence="2">Rf_01</strain>
        <tissue evidence="2">Aerial parts of the thallus</tissue>
    </source>
</reference>
<dbReference type="EMBL" id="JBHFFA010000001">
    <property type="protein sequence ID" value="KAL2651685.1"/>
    <property type="molecule type" value="Genomic_DNA"/>
</dbReference>
<organism evidence="2 3">
    <name type="scientific">Riccia fluitans</name>
    <dbReference type="NCBI Taxonomy" id="41844"/>
    <lineage>
        <taxon>Eukaryota</taxon>
        <taxon>Viridiplantae</taxon>
        <taxon>Streptophyta</taxon>
        <taxon>Embryophyta</taxon>
        <taxon>Marchantiophyta</taxon>
        <taxon>Marchantiopsida</taxon>
        <taxon>Marchantiidae</taxon>
        <taxon>Marchantiales</taxon>
        <taxon>Ricciaceae</taxon>
        <taxon>Riccia</taxon>
    </lineage>
</organism>
<feature type="region of interest" description="Disordered" evidence="1">
    <location>
        <begin position="1"/>
        <end position="62"/>
    </location>
</feature>
<dbReference type="AlphaFoldDB" id="A0ABD1ZK25"/>
<feature type="compositionally biased region" description="Polar residues" evidence="1">
    <location>
        <begin position="10"/>
        <end position="26"/>
    </location>
</feature>
<keyword evidence="3" id="KW-1185">Reference proteome</keyword>
<gene>
    <name evidence="2" type="ORF">R1flu_019813</name>
</gene>
<feature type="compositionally biased region" description="Acidic residues" evidence="1">
    <location>
        <begin position="34"/>
        <end position="47"/>
    </location>
</feature>
<accession>A0ABD1ZK25</accession>
<sequence length="99" mass="11302">MEEDEEDGSKQSSEQKAANEARNNVQDFEHSFDKDEDGDEVEEEDTPDLLRVDPFQEQAPSTLVPLKRNGHLISGRCFRSPNPFKNQKAVFHKTHFAAN</sequence>
<evidence type="ECO:0000313" key="2">
    <source>
        <dbReference type="EMBL" id="KAL2651685.1"/>
    </source>
</evidence>
<protein>
    <submittedName>
        <fullName evidence="2">Uncharacterized protein</fullName>
    </submittedName>
</protein>
<proteinExistence type="predicted"/>
<evidence type="ECO:0000256" key="1">
    <source>
        <dbReference type="SAM" id="MobiDB-lite"/>
    </source>
</evidence>
<comment type="caution">
    <text evidence="2">The sequence shown here is derived from an EMBL/GenBank/DDBJ whole genome shotgun (WGS) entry which is preliminary data.</text>
</comment>
<name>A0ABD1ZK25_9MARC</name>
<dbReference type="Proteomes" id="UP001605036">
    <property type="component" value="Unassembled WGS sequence"/>
</dbReference>
<evidence type="ECO:0000313" key="3">
    <source>
        <dbReference type="Proteomes" id="UP001605036"/>
    </source>
</evidence>